<dbReference type="Proteomes" id="UP000799302">
    <property type="component" value="Unassembled WGS sequence"/>
</dbReference>
<organism evidence="2 3">
    <name type="scientific">Microthyrium microscopicum</name>
    <dbReference type="NCBI Taxonomy" id="703497"/>
    <lineage>
        <taxon>Eukaryota</taxon>
        <taxon>Fungi</taxon>
        <taxon>Dikarya</taxon>
        <taxon>Ascomycota</taxon>
        <taxon>Pezizomycotina</taxon>
        <taxon>Dothideomycetes</taxon>
        <taxon>Dothideomycetes incertae sedis</taxon>
        <taxon>Microthyriales</taxon>
        <taxon>Microthyriaceae</taxon>
        <taxon>Microthyrium</taxon>
    </lineage>
</organism>
<reference evidence="2" key="1">
    <citation type="journal article" date="2020" name="Stud. Mycol.">
        <title>101 Dothideomycetes genomes: a test case for predicting lifestyles and emergence of pathogens.</title>
        <authorList>
            <person name="Haridas S."/>
            <person name="Albert R."/>
            <person name="Binder M."/>
            <person name="Bloem J."/>
            <person name="Labutti K."/>
            <person name="Salamov A."/>
            <person name="Andreopoulos B."/>
            <person name="Baker S."/>
            <person name="Barry K."/>
            <person name="Bills G."/>
            <person name="Bluhm B."/>
            <person name="Cannon C."/>
            <person name="Castanera R."/>
            <person name="Culley D."/>
            <person name="Daum C."/>
            <person name="Ezra D."/>
            <person name="Gonzalez J."/>
            <person name="Henrissat B."/>
            <person name="Kuo A."/>
            <person name="Liang C."/>
            <person name="Lipzen A."/>
            <person name="Lutzoni F."/>
            <person name="Magnuson J."/>
            <person name="Mondo S."/>
            <person name="Nolan M."/>
            <person name="Ohm R."/>
            <person name="Pangilinan J."/>
            <person name="Park H.-J."/>
            <person name="Ramirez L."/>
            <person name="Alfaro M."/>
            <person name="Sun H."/>
            <person name="Tritt A."/>
            <person name="Yoshinaga Y."/>
            <person name="Zwiers L.-H."/>
            <person name="Turgeon B."/>
            <person name="Goodwin S."/>
            <person name="Spatafora J."/>
            <person name="Crous P."/>
            <person name="Grigoriev I."/>
        </authorList>
    </citation>
    <scope>NUCLEOTIDE SEQUENCE</scope>
    <source>
        <strain evidence="2">CBS 115976</strain>
    </source>
</reference>
<keyword evidence="3" id="KW-1185">Reference proteome</keyword>
<feature type="signal peptide" evidence="1">
    <location>
        <begin position="1"/>
        <end position="17"/>
    </location>
</feature>
<name>A0A6A6U429_9PEZI</name>
<gene>
    <name evidence="2" type="ORF">BT63DRAFT_52587</name>
</gene>
<accession>A0A6A6U429</accession>
<dbReference type="AlphaFoldDB" id="A0A6A6U429"/>
<sequence>MKFSTIFSLCMVGGAIAAPVQLQKRDDKWVREALQHVQPDINQLERHLQGNPGRNEQESRVFISRALELQDKVTGTLKYAADYVHNGPDLSVLEFAGLSSWTGPLTKSQGICASQWIKLKPYVNAVGAHQATLKAMEDVNREASRFLDSIWHKTNGITAALTTGFKSSILNDLGRAVTEYRKP</sequence>
<dbReference type="EMBL" id="MU004239">
    <property type="protein sequence ID" value="KAF2666197.1"/>
    <property type="molecule type" value="Genomic_DNA"/>
</dbReference>
<evidence type="ECO:0000313" key="3">
    <source>
        <dbReference type="Proteomes" id="UP000799302"/>
    </source>
</evidence>
<keyword evidence="1" id="KW-0732">Signal</keyword>
<feature type="chain" id="PRO_5025413523" evidence="1">
    <location>
        <begin position="18"/>
        <end position="183"/>
    </location>
</feature>
<proteinExistence type="predicted"/>
<protein>
    <submittedName>
        <fullName evidence="2">Uncharacterized protein</fullName>
    </submittedName>
</protein>
<evidence type="ECO:0000256" key="1">
    <source>
        <dbReference type="SAM" id="SignalP"/>
    </source>
</evidence>
<evidence type="ECO:0000313" key="2">
    <source>
        <dbReference type="EMBL" id="KAF2666197.1"/>
    </source>
</evidence>